<dbReference type="SUPFAM" id="SSF81301">
    <property type="entry name" value="Nucleotidyltransferase"/>
    <property type="match status" value="1"/>
</dbReference>
<dbReference type="Gene3D" id="3.10.20.30">
    <property type="match status" value="1"/>
</dbReference>
<comment type="pathway">
    <text evidence="1">Purine metabolism.</text>
</comment>
<protein>
    <submittedName>
        <fullName evidence="6">Bifunctional (P)ppGpp synthetase/guanosine-3',5'-bis(Diphosphate) 3'-pyrophosphohydrolase</fullName>
    </submittedName>
    <submittedName>
        <fullName evidence="5">RelA/SpoT family protein</fullName>
    </submittedName>
</protein>
<dbReference type="FunFam" id="3.10.20.30:FF:000002">
    <property type="entry name" value="GTP pyrophosphokinase (RelA/SpoT)"/>
    <property type="match status" value="1"/>
</dbReference>
<dbReference type="CDD" id="cd00077">
    <property type="entry name" value="HDc"/>
    <property type="match status" value="1"/>
</dbReference>
<dbReference type="InterPro" id="IPR003607">
    <property type="entry name" value="HD/PDEase_dom"/>
</dbReference>
<dbReference type="EMBL" id="CBFW010000058">
    <property type="protein sequence ID" value="CDC70999.1"/>
    <property type="molecule type" value="Genomic_DNA"/>
</dbReference>
<evidence type="ECO:0000313" key="6">
    <source>
        <dbReference type="EMBL" id="MCI5756259.1"/>
    </source>
</evidence>
<dbReference type="AlphaFoldDB" id="R6TMN5"/>
<dbReference type="Pfam" id="PF13291">
    <property type="entry name" value="ACT_4"/>
    <property type="match status" value="1"/>
</dbReference>
<dbReference type="STRING" id="1263015.BN580_00800"/>
<dbReference type="InterPro" id="IPR007685">
    <property type="entry name" value="RelA_SpoT"/>
</dbReference>
<dbReference type="SMART" id="SM00471">
    <property type="entry name" value="HDc"/>
    <property type="match status" value="1"/>
</dbReference>
<comment type="function">
    <text evidence="2">In eubacteria ppGpp (guanosine 3'-diphosphate 5'-diphosphate) is a mediator of the stringent response that coordinates a variety of cellular activities in response to changes in nutritional abundance.</text>
</comment>
<proteinExistence type="inferred from homology"/>
<dbReference type="SUPFAM" id="SSF81271">
    <property type="entry name" value="TGS-like"/>
    <property type="match status" value="1"/>
</dbReference>
<dbReference type="InterPro" id="IPR043519">
    <property type="entry name" value="NT_sf"/>
</dbReference>
<dbReference type="CDD" id="cd01668">
    <property type="entry name" value="TGS_RSH"/>
    <property type="match status" value="1"/>
</dbReference>
<organism evidence="5 7">
    <name type="scientific">Candidatus Colimorpha enterica</name>
    <dbReference type="NCBI Taxonomy" id="3083063"/>
    <lineage>
        <taxon>Bacteria</taxon>
        <taxon>Pseudomonadati</taxon>
        <taxon>Bacteroidota</taxon>
        <taxon>Bacteroidia</taxon>
        <taxon>Bacteroidales</taxon>
        <taxon>Candidatus Colimorpha</taxon>
    </lineage>
</organism>
<comment type="similarity">
    <text evidence="2">Belongs to the relA/spoT family.</text>
</comment>
<dbReference type="GO" id="GO:0005886">
    <property type="term" value="C:plasma membrane"/>
    <property type="evidence" value="ECO:0007669"/>
    <property type="project" value="TreeGrafter"/>
</dbReference>
<dbReference type="InterPro" id="IPR004811">
    <property type="entry name" value="RelA/Spo_fam"/>
</dbReference>
<dbReference type="SMART" id="SM00954">
    <property type="entry name" value="RelA_SpoT"/>
    <property type="match status" value="1"/>
</dbReference>
<dbReference type="Proteomes" id="UP001139365">
    <property type="component" value="Unassembled WGS sequence"/>
</dbReference>
<dbReference type="Gene3D" id="3.30.460.10">
    <property type="entry name" value="Beta Polymerase, domain 2"/>
    <property type="match status" value="1"/>
</dbReference>
<dbReference type="CDD" id="cd04876">
    <property type="entry name" value="ACT_RelA-SpoT"/>
    <property type="match status" value="1"/>
</dbReference>
<dbReference type="InterPro" id="IPR033655">
    <property type="entry name" value="TGS_RelA/SpoT"/>
</dbReference>
<evidence type="ECO:0000313" key="8">
    <source>
        <dbReference type="Proteomes" id="UP001139365"/>
    </source>
</evidence>
<evidence type="ECO:0000256" key="1">
    <source>
        <dbReference type="ARBA" id="ARBA00025704"/>
    </source>
</evidence>
<feature type="domain" description="TGS" evidence="4">
    <location>
        <begin position="400"/>
        <end position="461"/>
    </location>
</feature>
<dbReference type="PANTHER" id="PTHR21262">
    <property type="entry name" value="GUANOSINE-3',5'-BIS DIPHOSPHATE 3'-PYROPHOSPHOHYDROLASE"/>
    <property type="match status" value="1"/>
</dbReference>
<evidence type="ECO:0000259" key="3">
    <source>
        <dbReference type="PROSITE" id="PS51831"/>
    </source>
</evidence>
<dbReference type="Gene3D" id="1.10.3210.10">
    <property type="entry name" value="Hypothetical protein af1432"/>
    <property type="match status" value="1"/>
</dbReference>
<evidence type="ECO:0000259" key="4">
    <source>
        <dbReference type="PROSITE" id="PS51880"/>
    </source>
</evidence>
<reference evidence="6 8" key="2">
    <citation type="submission" date="2022-03" db="EMBL/GenBank/DDBJ databases">
        <title>Metagenome-assembled genomes from swine fecal metagenomes.</title>
        <authorList>
            <person name="Holman D.B."/>
            <person name="Kommadath A."/>
        </authorList>
    </citation>
    <scope>NUCLEOTIDE SEQUENCE [LARGE SCALE GENOMIC DNA]</scope>
    <source>
        <strain evidence="6">SUG147</strain>
    </source>
</reference>
<dbReference type="InterPro" id="IPR002912">
    <property type="entry name" value="ACT_dom"/>
</dbReference>
<dbReference type="Pfam" id="PF13328">
    <property type="entry name" value="HD_4"/>
    <property type="match status" value="1"/>
</dbReference>
<gene>
    <name evidence="5" type="ORF">BN580_00800</name>
    <name evidence="6" type="ORF">MR241_08215</name>
</gene>
<dbReference type="InterPro" id="IPR012675">
    <property type="entry name" value="Beta-grasp_dom_sf"/>
</dbReference>
<dbReference type="GO" id="GO:0015949">
    <property type="term" value="P:nucleobase-containing small molecule interconversion"/>
    <property type="evidence" value="ECO:0007669"/>
    <property type="project" value="UniProtKB-ARBA"/>
</dbReference>
<evidence type="ECO:0000313" key="7">
    <source>
        <dbReference type="Proteomes" id="UP000017938"/>
    </source>
</evidence>
<reference evidence="5" key="1">
    <citation type="submission" date="2012-11" db="EMBL/GenBank/DDBJ databases">
        <title>Dependencies among metagenomic species, viruses, plasmids and units of genetic variation.</title>
        <authorList>
            <person name="Nielsen H.B."/>
            <person name="Almeida M."/>
            <person name="Juncker A.S."/>
            <person name="Rasmussen S."/>
            <person name="Li J."/>
            <person name="Sunagawa S."/>
            <person name="Plichta D."/>
            <person name="Gautier L."/>
            <person name="Le Chatelier E."/>
            <person name="Peletier E."/>
            <person name="Bonde I."/>
            <person name="Nielsen T."/>
            <person name="Manichanh C."/>
            <person name="Arumugam M."/>
            <person name="Batto J."/>
            <person name="Santos M.B.Q.D."/>
            <person name="Blom N."/>
            <person name="Borruel N."/>
            <person name="Burgdorf K.S."/>
            <person name="Boumezbeur F."/>
            <person name="Casellas F."/>
            <person name="Dore J."/>
            <person name="Guarner F."/>
            <person name="Hansen T."/>
            <person name="Hildebrand F."/>
            <person name="Kaas R.S."/>
            <person name="Kennedy S."/>
            <person name="Kristiansen K."/>
            <person name="Kultima J.R."/>
            <person name="Leonard P."/>
            <person name="Levenez F."/>
            <person name="Lund O."/>
            <person name="Moumen B."/>
            <person name="Le Paslier D."/>
            <person name="Pons N."/>
            <person name="Pedersen O."/>
            <person name="Prifti E."/>
            <person name="Qin J."/>
            <person name="Raes J."/>
            <person name="Tap J."/>
            <person name="Tims S."/>
            <person name="Ussery D.W."/>
            <person name="Yamada T."/>
            <person name="MetaHit consortium"/>
            <person name="Renault P."/>
            <person name="Sicheritz-Ponten T."/>
            <person name="Bork P."/>
            <person name="Wang J."/>
            <person name="Brunak S."/>
            <person name="Ehrlich S.D."/>
        </authorList>
    </citation>
    <scope>NUCLEOTIDE SEQUENCE [LARGE SCALE GENOMIC DNA]</scope>
</reference>
<dbReference type="PANTHER" id="PTHR21262:SF31">
    <property type="entry name" value="GTP PYROPHOSPHOKINASE"/>
    <property type="match status" value="1"/>
</dbReference>
<dbReference type="Pfam" id="PF19296">
    <property type="entry name" value="RelA_AH_RIS"/>
    <property type="match status" value="1"/>
</dbReference>
<sequence>MFIQTTDESGKDIYAGIDKLLLTLEKTGKHYDIEKIKKAYLYAKELHAGQYRCSGEEYISHPVAVAEIVAGLELDTDSICAALLHDTVEDCVGKTDLPTIRKEFGDDVASLVDGLTKMVQIPFEDKEEQHIENLRKMFLAMSKDVRVIFIKLSDRLHNMRTLGVKKDAKRRMTALETMQVFAPLAHRLGMQRMKQELENLSLEYLDPIGYEEIRKDIEKRYGESRDFIEKARAQVADKLTEAGINFILEGRVKSVYSIYRKMYQQNKSFDEIFDFYALRVIVNTEEECYVVLGLIHEMFSMIPGRFKDYISTPKPNMYRSLHTTVMGRNAIPFEVQIRTWEMHQIAEYGVAAHWKYKSGEESREDIDRKLSWIAKLIETEDDTRDPEEFLQALKIDIMHDEVFVFTPKGDIITLPQGATVIDFAYAIHSAVGNKMVGAKINGMIVPIDRAPQNGEIVEIITSSASKGPSRDWMKIVRTGEARNKIRQWFKKERRTENIAVGKSDVDREFRRYGRPFTEAQKTEILTNVSRRLGMTDPDDLFNTIGYGGITVQKISAKLRDEFDRVVKPEEEALPQTAEQVVTQKRKKSSGGVVIDGVEGLAVKFAKCCNPLPGDPVIGFITKGYGISIHKQDCPNVISGLNNPIYANRWLNARWETAVSASNEFEAQIRIVAQPDIRLIADITMALADMKVSLLGITTRNRDDCTIVELAVTCRNLDHFRSIMSRLRSVPKVESVSRGYTA</sequence>
<dbReference type="InterPro" id="IPR045600">
    <property type="entry name" value="RelA/SpoT_AH_RIS"/>
</dbReference>
<dbReference type="Pfam" id="PF02824">
    <property type="entry name" value="TGS"/>
    <property type="match status" value="1"/>
</dbReference>
<dbReference type="FunFam" id="1.10.3210.10:FF:000001">
    <property type="entry name" value="GTP pyrophosphokinase RelA"/>
    <property type="match status" value="1"/>
</dbReference>
<dbReference type="NCBIfam" id="TIGR00691">
    <property type="entry name" value="spoT_relA"/>
    <property type="match status" value="1"/>
</dbReference>
<dbReference type="UniPathway" id="UPA00908">
    <property type="reaction ID" value="UER00884"/>
</dbReference>
<feature type="domain" description="HD" evidence="3">
    <location>
        <begin position="58"/>
        <end position="159"/>
    </location>
</feature>
<dbReference type="CDD" id="cd05399">
    <property type="entry name" value="NT_Rel-Spo_like"/>
    <property type="match status" value="1"/>
</dbReference>
<dbReference type="PROSITE" id="PS51831">
    <property type="entry name" value="HD"/>
    <property type="match status" value="1"/>
</dbReference>
<dbReference type="SUPFAM" id="SSF109604">
    <property type="entry name" value="HD-domain/PDEase-like"/>
    <property type="match status" value="1"/>
</dbReference>
<name>R6TMN5_9BACT</name>
<evidence type="ECO:0000313" key="5">
    <source>
        <dbReference type="EMBL" id="CDC70999.1"/>
    </source>
</evidence>
<dbReference type="InterPro" id="IPR012676">
    <property type="entry name" value="TGS-like"/>
</dbReference>
<dbReference type="Proteomes" id="UP000017938">
    <property type="component" value="Unassembled WGS sequence"/>
</dbReference>
<dbReference type="Pfam" id="PF04607">
    <property type="entry name" value="RelA_SpoT"/>
    <property type="match status" value="1"/>
</dbReference>
<dbReference type="Gene3D" id="3.30.70.260">
    <property type="match status" value="1"/>
</dbReference>
<accession>R6TMN5</accession>
<dbReference type="InterPro" id="IPR004095">
    <property type="entry name" value="TGS"/>
</dbReference>
<evidence type="ECO:0000256" key="2">
    <source>
        <dbReference type="RuleBase" id="RU003847"/>
    </source>
</evidence>
<dbReference type="FunFam" id="3.30.460.10:FF:000001">
    <property type="entry name" value="GTP pyrophosphokinase RelA"/>
    <property type="match status" value="1"/>
</dbReference>
<dbReference type="EMBL" id="JALEMU010000131">
    <property type="protein sequence ID" value="MCI5756259.1"/>
    <property type="molecule type" value="Genomic_DNA"/>
</dbReference>
<comment type="caution">
    <text evidence="5">The sequence shown here is derived from an EMBL/GenBank/DDBJ whole genome shotgun (WGS) entry which is preliminary data.</text>
</comment>
<dbReference type="InterPro" id="IPR006674">
    <property type="entry name" value="HD_domain"/>
</dbReference>
<dbReference type="PROSITE" id="PS51880">
    <property type="entry name" value="TGS"/>
    <property type="match status" value="1"/>
</dbReference>
<dbReference type="GO" id="GO:0015970">
    <property type="term" value="P:guanosine tetraphosphate biosynthetic process"/>
    <property type="evidence" value="ECO:0007669"/>
    <property type="project" value="UniProtKB-UniPathway"/>
</dbReference>